<evidence type="ECO:0000313" key="2">
    <source>
        <dbReference type="EMBL" id="MFI5680916.1"/>
    </source>
</evidence>
<gene>
    <name evidence="2" type="ORF">ACIA8P_41005</name>
</gene>
<dbReference type="Proteomes" id="UP001612415">
    <property type="component" value="Unassembled WGS sequence"/>
</dbReference>
<feature type="compositionally biased region" description="Basic and acidic residues" evidence="1">
    <location>
        <begin position="14"/>
        <end position="23"/>
    </location>
</feature>
<sequence>MTTVTLPIVPSPPDSRDDADRRWPLPGRYTVASGRSLAELTAWYGPLPMLRRRVALAGASLTVPDRSTEAGSGAASDAPADTFPETVPGPSSGTGLPSFRFEFGGRDLTASLVSERVDEAYGLFQVTGDLEVNGVAFPVLLKLRVVERTDDRLLVVGRARLPYRLLRRATGFGLPWRRPATRLRLLVAAEFA</sequence>
<feature type="region of interest" description="Disordered" evidence="1">
    <location>
        <begin position="65"/>
        <end position="91"/>
    </location>
</feature>
<dbReference type="RefSeq" id="WP_398661275.1">
    <property type="nucleotide sequence ID" value="NZ_JBITDC010000024.1"/>
</dbReference>
<dbReference type="EMBL" id="JBITDC010000024">
    <property type="protein sequence ID" value="MFI5680916.1"/>
    <property type="molecule type" value="Genomic_DNA"/>
</dbReference>
<feature type="region of interest" description="Disordered" evidence="1">
    <location>
        <begin position="1"/>
        <end position="23"/>
    </location>
</feature>
<proteinExistence type="predicted"/>
<name>A0ABW7YES4_STRCE</name>
<protein>
    <recommendedName>
        <fullName evidence="4">YceI family protein</fullName>
    </recommendedName>
</protein>
<organism evidence="2 3">
    <name type="scientific">Streptomyces cellulosae</name>
    <dbReference type="NCBI Taxonomy" id="1968"/>
    <lineage>
        <taxon>Bacteria</taxon>
        <taxon>Bacillati</taxon>
        <taxon>Actinomycetota</taxon>
        <taxon>Actinomycetes</taxon>
        <taxon>Kitasatosporales</taxon>
        <taxon>Streptomycetaceae</taxon>
        <taxon>Streptomyces</taxon>
    </lineage>
</organism>
<evidence type="ECO:0000313" key="3">
    <source>
        <dbReference type="Proteomes" id="UP001612415"/>
    </source>
</evidence>
<feature type="compositionally biased region" description="Low complexity" evidence="1">
    <location>
        <begin position="70"/>
        <end position="81"/>
    </location>
</feature>
<keyword evidence="3" id="KW-1185">Reference proteome</keyword>
<evidence type="ECO:0008006" key="4">
    <source>
        <dbReference type="Google" id="ProtNLM"/>
    </source>
</evidence>
<accession>A0ABW7YES4</accession>
<reference evidence="2 3" key="1">
    <citation type="submission" date="2024-10" db="EMBL/GenBank/DDBJ databases">
        <title>The Natural Products Discovery Center: Release of the First 8490 Sequenced Strains for Exploring Actinobacteria Biosynthetic Diversity.</title>
        <authorList>
            <person name="Kalkreuter E."/>
            <person name="Kautsar S.A."/>
            <person name="Yang D."/>
            <person name="Bader C.D."/>
            <person name="Teijaro C.N."/>
            <person name="Fluegel L."/>
            <person name="Davis C.M."/>
            <person name="Simpson J.R."/>
            <person name="Lauterbach L."/>
            <person name="Steele A.D."/>
            <person name="Gui C."/>
            <person name="Meng S."/>
            <person name="Li G."/>
            <person name="Viehrig K."/>
            <person name="Ye F."/>
            <person name="Su P."/>
            <person name="Kiefer A.F."/>
            <person name="Nichols A."/>
            <person name="Cepeda A.J."/>
            <person name="Yan W."/>
            <person name="Fan B."/>
            <person name="Jiang Y."/>
            <person name="Adhikari A."/>
            <person name="Zheng C.-J."/>
            <person name="Schuster L."/>
            <person name="Cowan T.M."/>
            <person name="Smanski M.J."/>
            <person name="Chevrette M.G."/>
            <person name="De Carvalho L.P.S."/>
            <person name="Shen B."/>
        </authorList>
    </citation>
    <scope>NUCLEOTIDE SEQUENCE [LARGE SCALE GENOMIC DNA]</scope>
    <source>
        <strain evidence="2 3">NPDC051599</strain>
    </source>
</reference>
<comment type="caution">
    <text evidence="2">The sequence shown here is derived from an EMBL/GenBank/DDBJ whole genome shotgun (WGS) entry which is preliminary data.</text>
</comment>
<evidence type="ECO:0000256" key="1">
    <source>
        <dbReference type="SAM" id="MobiDB-lite"/>
    </source>
</evidence>